<keyword evidence="3" id="KW-1185">Reference proteome</keyword>
<dbReference type="EMBL" id="ML976617">
    <property type="protein sequence ID" value="KAF1843825.1"/>
    <property type="molecule type" value="Genomic_DNA"/>
</dbReference>
<organism evidence="2 3">
    <name type="scientific">Cucurbitaria berberidis CBS 394.84</name>
    <dbReference type="NCBI Taxonomy" id="1168544"/>
    <lineage>
        <taxon>Eukaryota</taxon>
        <taxon>Fungi</taxon>
        <taxon>Dikarya</taxon>
        <taxon>Ascomycota</taxon>
        <taxon>Pezizomycotina</taxon>
        <taxon>Dothideomycetes</taxon>
        <taxon>Pleosporomycetidae</taxon>
        <taxon>Pleosporales</taxon>
        <taxon>Pleosporineae</taxon>
        <taxon>Cucurbitariaceae</taxon>
        <taxon>Cucurbitaria</taxon>
    </lineage>
</organism>
<gene>
    <name evidence="2" type="ORF">K460DRAFT_368682</name>
</gene>
<dbReference type="RefSeq" id="XP_040786388.1">
    <property type="nucleotide sequence ID" value="XM_040933826.1"/>
</dbReference>
<feature type="region of interest" description="Disordered" evidence="1">
    <location>
        <begin position="1"/>
        <end position="81"/>
    </location>
</feature>
<name>A0A9P4GDZ6_9PLEO</name>
<evidence type="ECO:0000313" key="3">
    <source>
        <dbReference type="Proteomes" id="UP000800039"/>
    </source>
</evidence>
<evidence type="ECO:0000256" key="1">
    <source>
        <dbReference type="SAM" id="MobiDB-lite"/>
    </source>
</evidence>
<dbReference type="Proteomes" id="UP000800039">
    <property type="component" value="Unassembled WGS sequence"/>
</dbReference>
<dbReference type="AlphaFoldDB" id="A0A9P4GDZ6"/>
<sequence length="81" mass="8650">MSLETYRFSGISGENEGFVQGSGEDDSTYTQEADRLSGELTGQETLIPTSSSSEGEEARPTKAPKAPERRRDGANINVPVG</sequence>
<feature type="compositionally biased region" description="Basic and acidic residues" evidence="1">
    <location>
        <begin position="56"/>
        <end position="73"/>
    </location>
</feature>
<feature type="compositionally biased region" description="Polar residues" evidence="1">
    <location>
        <begin position="40"/>
        <end position="53"/>
    </location>
</feature>
<proteinExistence type="predicted"/>
<reference evidence="2" key="1">
    <citation type="submission" date="2020-01" db="EMBL/GenBank/DDBJ databases">
        <authorList>
            <consortium name="DOE Joint Genome Institute"/>
            <person name="Haridas S."/>
            <person name="Albert R."/>
            <person name="Binder M."/>
            <person name="Bloem J."/>
            <person name="Labutti K."/>
            <person name="Salamov A."/>
            <person name="Andreopoulos B."/>
            <person name="Baker S.E."/>
            <person name="Barry K."/>
            <person name="Bills G."/>
            <person name="Bluhm B.H."/>
            <person name="Cannon C."/>
            <person name="Castanera R."/>
            <person name="Culley D.E."/>
            <person name="Daum C."/>
            <person name="Ezra D."/>
            <person name="Gonzalez J.B."/>
            <person name="Henrissat B."/>
            <person name="Kuo A."/>
            <person name="Liang C."/>
            <person name="Lipzen A."/>
            <person name="Lutzoni F."/>
            <person name="Magnuson J."/>
            <person name="Mondo S."/>
            <person name="Nolan M."/>
            <person name="Ohm R."/>
            <person name="Pangilinan J."/>
            <person name="Park H.-J."/>
            <person name="Ramirez L."/>
            <person name="Alfaro M."/>
            <person name="Sun H."/>
            <person name="Tritt A."/>
            <person name="Yoshinaga Y."/>
            <person name="Zwiers L.-H."/>
            <person name="Turgeon B.G."/>
            <person name="Goodwin S.B."/>
            <person name="Spatafora J.W."/>
            <person name="Crous P.W."/>
            <person name="Grigoriev I.V."/>
        </authorList>
    </citation>
    <scope>NUCLEOTIDE SEQUENCE</scope>
    <source>
        <strain evidence="2">CBS 394.84</strain>
    </source>
</reference>
<evidence type="ECO:0000313" key="2">
    <source>
        <dbReference type="EMBL" id="KAF1843825.1"/>
    </source>
</evidence>
<accession>A0A9P4GDZ6</accession>
<comment type="caution">
    <text evidence="2">The sequence shown here is derived from an EMBL/GenBank/DDBJ whole genome shotgun (WGS) entry which is preliminary data.</text>
</comment>
<protein>
    <submittedName>
        <fullName evidence="2">Uncharacterized protein</fullName>
    </submittedName>
</protein>
<dbReference type="GeneID" id="63851077"/>